<name>A0A8S5MBI8_9CAUD</name>
<organism evidence="1">
    <name type="scientific">Podoviridae sp. ct53O25</name>
    <dbReference type="NCBI Taxonomy" id="2826539"/>
    <lineage>
        <taxon>Viruses</taxon>
        <taxon>Duplodnaviria</taxon>
        <taxon>Heunggongvirae</taxon>
        <taxon>Uroviricota</taxon>
        <taxon>Caudoviricetes</taxon>
    </lineage>
</organism>
<accession>A0A8S5MBI8</accession>
<protein>
    <submittedName>
        <fullName evidence="1">Uncharacterized protein</fullName>
    </submittedName>
</protein>
<sequence length="206" mass="22245">MANVMLTLGGPYRYNRSSTARQTVYEAEINGVAERIAGEYMHGFFTVGNSLNPMFSEGQAEALDTAKVAANDFIGLFEVPANHTLVDLAVRVVPVQAERGYQGKANADGLVVSVEAREYSKETLKPTGTTLELVDDLSGIPANAEAFKRSAVKPASAGHWIESDKFVVIGLKVDSLPNGKEVKLSDITSRIEVTGHAFDYECPIHV</sequence>
<proteinExistence type="predicted"/>
<dbReference type="EMBL" id="BK014869">
    <property type="protein sequence ID" value="DAD79610.1"/>
    <property type="molecule type" value="Genomic_DNA"/>
</dbReference>
<reference evidence="1" key="1">
    <citation type="journal article" date="2021" name="Proc. Natl. Acad. Sci. U.S.A.">
        <title>A Catalog of Tens of Thousands of Viruses from Human Metagenomes Reveals Hidden Associations with Chronic Diseases.</title>
        <authorList>
            <person name="Tisza M.J."/>
            <person name="Buck C.B."/>
        </authorList>
    </citation>
    <scope>NUCLEOTIDE SEQUENCE</scope>
    <source>
        <strain evidence="1">Ct53O25</strain>
    </source>
</reference>
<evidence type="ECO:0000313" key="1">
    <source>
        <dbReference type="EMBL" id="DAD79610.1"/>
    </source>
</evidence>